<keyword evidence="2" id="KW-0378">Hydrolase</keyword>
<keyword evidence="3" id="KW-0326">Glycosidase</keyword>
<dbReference type="GO" id="GO:0005975">
    <property type="term" value="P:carbohydrate metabolic process"/>
    <property type="evidence" value="ECO:0007669"/>
    <property type="project" value="InterPro"/>
</dbReference>
<evidence type="ECO:0000313" key="5">
    <source>
        <dbReference type="EMBL" id="KAG8389059.1"/>
    </source>
</evidence>
<comment type="similarity">
    <text evidence="1 4">Belongs to the glycosyl hydrolase 1 family.</text>
</comment>
<dbReference type="InterPro" id="IPR001360">
    <property type="entry name" value="Glyco_hydro_1"/>
</dbReference>
<name>A0AAV6Y8K5_9LAMI</name>
<comment type="caution">
    <text evidence="5">The sequence shown here is derived from an EMBL/GenBank/DDBJ whole genome shotgun (WGS) entry which is preliminary data.</text>
</comment>
<dbReference type="PANTHER" id="PTHR10353:SF137">
    <property type="entry name" value="MYROSINASE 3-RELATED"/>
    <property type="match status" value="1"/>
</dbReference>
<evidence type="ECO:0000313" key="6">
    <source>
        <dbReference type="Proteomes" id="UP000826271"/>
    </source>
</evidence>
<dbReference type="PRINTS" id="PR00131">
    <property type="entry name" value="GLHYDRLASE1"/>
</dbReference>
<evidence type="ECO:0000256" key="4">
    <source>
        <dbReference type="RuleBase" id="RU003690"/>
    </source>
</evidence>
<organism evidence="5 6">
    <name type="scientific">Buddleja alternifolia</name>
    <dbReference type="NCBI Taxonomy" id="168488"/>
    <lineage>
        <taxon>Eukaryota</taxon>
        <taxon>Viridiplantae</taxon>
        <taxon>Streptophyta</taxon>
        <taxon>Embryophyta</taxon>
        <taxon>Tracheophyta</taxon>
        <taxon>Spermatophyta</taxon>
        <taxon>Magnoliopsida</taxon>
        <taxon>eudicotyledons</taxon>
        <taxon>Gunneridae</taxon>
        <taxon>Pentapetalae</taxon>
        <taxon>asterids</taxon>
        <taxon>lamiids</taxon>
        <taxon>Lamiales</taxon>
        <taxon>Scrophulariaceae</taxon>
        <taxon>Buddlejeae</taxon>
        <taxon>Buddleja</taxon>
    </lineage>
</organism>
<sequence>MSVTGEFAPGEYCGGDSGVEPYLVAHHQLLAHAAAVKIYKEKYQLNEMASPLVRRYFSVSHKLFSSIACVGEKRTLHSGASNWLYVYPKGIRDVLLYVKKTYKNPTIYITENGIDETNNSTLSLQEALIDNMRIEKGVDVKGFFAWALTNNFEWSSGYSLRFGLNYVDYEDGLKRYPKLSARWFRQFLQH</sequence>
<keyword evidence="6" id="KW-1185">Reference proteome</keyword>
<evidence type="ECO:0000256" key="3">
    <source>
        <dbReference type="ARBA" id="ARBA00023295"/>
    </source>
</evidence>
<dbReference type="PANTHER" id="PTHR10353">
    <property type="entry name" value="GLYCOSYL HYDROLASE"/>
    <property type="match status" value="1"/>
</dbReference>
<dbReference type="Gene3D" id="3.20.20.80">
    <property type="entry name" value="Glycosidases"/>
    <property type="match status" value="2"/>
</dbReference>
<evidence type="ECO:0000256" key="2">
    <source>
        <dbReference type="ARBA" id="ARBA00022801"/>
    </source>
</evidence>
<reference evidence="5" key="1">
    <citation type="submission" date="2019-10" db="EMBL/GenBank/DDBJ databases">
        <authorList>
            <person name="Zhang R."/>
            <person name="Pan Y."/>
            <person name="Wang J."/>
            <person name="Ma R."/>
            <person name="Yu S."/>
        </authorList>
    </citation>
    <scope>NUCLEOTIDE SEQUENCE</scope>
    <source>
        <strain evidence="5">LA-IB0</strain>
        <tissue evidence="5">Leaf</tissue>
    </source>
</reference>
<dbReference type="InterPro" id="IPR017853">
    <property type="entry name" value="GH"/>
</dbReference>
<dbReference type="SUPFAM" id="SSF51445">
    <property type="entry name" value="(Trans)glycosidases"/>
    <property type="match status" value="1"/>
</dbReference>
<dbReference type="EMBL" id="WHWC01000002">
    <property type="protein sequence ID" value="KAG8389059.1"/>
    <property type="molecule type" value="Genomic_DNA"/>
</dbReference>
<protein>
    <recommendedName>
        <fullName evidence="7">Beta-glucosidase</fullName>
    </recommendedName>
</protein>
<evidence type="ECO:0008006" key="7">
    <source>
        <dbReference type="Google" id="ProtNLM"/>
    </source>
</evidence>
<dbReference type="GO" id="GO:0008422">
    <property type="term" value="F:beta-glucosidase activity"/>
    <property type="evidence" value="ECO:0007669"/>
    <property type="project" value="TreeGrafter"/>
</dbReference>
<accession>A0AAV6Y8K5</accession>
<evidence type="ECO:0000256" key="1">
    <source>
        <dbReference type="ARBA" id="ARBA00010838"/>
    </source>
</evidence>
<dbReference type="AlphaFoldDB" id="A0AAV6Y8K5"/>
<dbReference type="Proteomes" id="UP000826271">
    <property type="component" value="Unassembled WGS sequence"/>
</dbReference>
<gene>
    <name evidence="5" type="ORF">BUALT_Bualt02G0189900</name>
</gene>
<dbReference type="Pfam" id="PF00232">
    <property type="entry name" value="Glyco_hydro_1"/>
    <property type="match status" value="1"/>
</dbReference>
<proteinExistence type="inferred from homology"/>